<dbReference type="RefSeq" id="WP_221893290.1">
    <property type="nucleotide sequence ID" value="NZ_JACJUU010000003.1"/>
</dbReference>
<dbReference type="Gene3D" id="3.40.50.1980">
    <property type="entry name" value="Nitrogenase molybdenum iron protein domain"/>
    <property type="match status" value="2"/>
</dbReference>
<dbReference type="GO" id="GO:0071281">
    <property type="term" value="P:cellular response to iron ion"/>
    <property type="evidence" value="ECO:0007669"/>
    <property type="project" value="TreeGrafter"/>
</dbReference>
<reference evidence="2 3" key="1">
    <citation type="submission" date="2020-08" db="EMBL/GenBank/DDBJ databases">
        <title>Paraeoetvoesia sp. YC-7-48 draft genome sequence.</title>
        <authorList>
            <person name="Yao L."/>
        </authorList>
    </citation>
    <scope>NUCLEOTIDE SEQUENCE [LARGE SCALE GENOMIC DNA]</scope>
    <source>
        <strain evidence="3">YC-7-48</strain>
    </source>
</reference>
<feature type="region of interest" description="Disordered" evidence="1">
    <location>
        <begin position="151"/>
        <end position="181"/>
    </location>
</feature>
<accession>A0A842HPC6</accession>
<dbReference type="Proteomes" id="UP000545386">
    <property type="component" value="Unassembled WGS sequence"/>
</dbReference>
<evidence type="ECO:0000313" key="3">
    <source>
        <dbReference type="Proteomes" id="UP000545386"/>
    </source>
</evidence>
<dbReference type="InterPro" id="IPR050902">
    <property type="entry name" value="ABC_Transporter_SBP"/>
</dbReference>
<sequence>MPKQASDHALPATVSPQRIVSLDLCTDWILARHADATQVAALSPVNPPYQPKGLQRDWPRHDGTLERIIELKPDLIITGEYNAMTLRSRLKTLGFRVEILPLPTSLDGIRTYEHLALSLLNKPVGRAHPGAAPRHPSETKGADETIAAPNASVESANATPDAPTTTTTTATTTRRHASNAKAAPAPRLLLLGANGVGTGTNTFEHDVLTQAGWRNYLQAPGYQQLDLEQVVIDPPEAILWASTEGNALANAFSAHPALRNAIPPDRWLSTDYWRWQCPGPWTWDLIDDLHGWLE</sequence>
<dbReference type="AlphaFoldDB" id="A0A842HPC6"/>
<feature type="compositionally biased region" description="Low complexity" evidence="1">
    <location>
        <begin position="158"/>
        <end position="172"/>
    </location>
</feature>
<organism evidence="2 3">
    <name type="scientific">Pusillimonas minor</name>
    <dbReference type="NCBI Taxonomy" id="2697024"/>
    <lineage>
        <taxon>Bacteria</taxon>
        <taxon>Pseudomonadati</taxon>
        <taxon>Pseudomonadota</taxon>
        <taxon>Betaproteobacteria</taxon>
        <taxon>Burkholderiales</taxon>
        <taxon>Alcaligenaceae</taxon>
        <taxon>Pusillimonas</taxon>
    </lineage>
</organism>
<evidence type="ECO:0000256" key="1">
    <source>
        <dbReference type="SAM" id="MobiDB-lite"/>
    </source>
</evidence>
<evidence type="ECO:0000313" key="2">
    <source>
        <dbReference type="EMBL" id="MBC2769562.1"/>
    </source>
</evidence>
<dbReference type="EMBL" id="JACJUU010000003">
    <property type="protein sequence ID" value="MBC2769562.1"/>
    <property type="molecule type" value="Genomic_DNA"/>
</dbReference>
<dbReference type="PANTHER" id="PTHR30535:SF34">
    <property type="entry name" value="MOLYBDATE-BINDING PROTEIN MOLA"/>
    <property type="match status" value="1"/>
</dbReference>
<keyword evidence="3" id="KW-1185">Reference proteome</keyword>
<protein>
    <submittedName>
        <fullName evidence="2">ABC transporter substrate-binding protein</fullName>
    </submittedName>
</protein>
<dbReference type="PANTHER" id="PTHR30535">
    <property type="entry name" value="VITAMIN B12-BINDING PROTEIN"/>
    <property type="match status" value="1"/>
</dbReference>
<comment type="caution">
    <text evidence="2">The sequence shown here is derived from an EMBL/GenBank/DDBJ whole genome shotgun (WGS) entry which is preliminary data.</text>
</comment>
<gene>
    <name evidence="2" type="ORF">GTU67_06500</name>
</gene>
<proteinExistence type="predicted"/>
<dbReference type="SUPFAM" id="SSF53807">
    <property type="entry name" value="Helical backbone' metal receptor"/>
    <property type="match status" value="1"/>
</dbReference>
<name>A0A842HPC6_9BURK</name>